<evidence type="ECO:0000256" key="6">
    <source>
        <dbReference type="RuleBase" id="RU362125"/>
    </source>
</evidence>
<keyword evidence="3 6" id="KW-0285">Flavoprotein</keyword>
<evidence type="ECO:0000256" key="4">
    <source>
        <dbReference type="ARBA" id="ARBA00022827"/>
    </source>
</evidence>
<keyword evidence="11" id="KW-1185">Reference proteome</keyword>
<organism evidence="10 11">
    <name type="scientific">Frankia canadensis</name>
    <dbReference type="NCBI Taxonomy" id="1836972"/>
    <lineage>
        <taxon>Bacteria</taxon>
        <taxon>Bacillati</taxon>
        <taxon>Actinomycetota</taxon>
        <taxon>Actinomycetes</taxon>
        <taxon>Frankiales</taxon>
        <taxon>Frankiaceae</taxon>
        <taxon>Frankia</taxon>
    </lineage>
</organism>
<sequence>MDVDLRDTPAEAEFRAEVRQWLAENLVGEFAAARGVGGPADPVHWEVRLAWERKLAEAKLLNISWPTEYGGRGGTLAQEIVFLQEHATAAAPYWVGTQGRDLFGPTLLHHGSDELKARFLPKITAAEEFWAQGFSEPGSGSDLASLRTKAVRDGDEWVINGQKIWTTFGAYADWLYVLCRTDPDAPAHRGISMLLIPADQPGVDIRPIQTLAGTMEFCEVFFSDARTKADLVVGPLNGGWKVAMGTVGSERLLTTLPYQYMFERELRDLIAVLKDRGRTKDPLVRQKLAEAWIGLEVIRYTNMRMITSLMRTGTLNEESSISKLQWSEWHRSLGELEMLLLGPAAEVVGEDYGLDLFQNSFLTSRAETIYGGANQIQRSIVGERILGLPR</sequence>
<dbReference type="Gene3D" id="1.10.540.10">
    <property type="entry name" value="Acyl-CoA dehydrogenase/oxidase, N-terminal domain"/>
    <property type="match status" value="1"/>
</dbReference>
<evidence type="ECO:0000256" key="1">
    <source>
        <dbReference type="ARBA" id="ARBA00001974"/>
    </source>
</evidence>
<dbReference type="EC" id="1.3.99.-" evidence="10"/>
<dbReference type="Pfam" id="PF02770">
    <property type="entry name" value="Acyl-CoA_dh_M"/>
    <property type="match status" value="1"/>
</dbReference>
<dbReference type="FunFam" id="2.40.110.10:FF:000011">
    <property type="entry name" value="Acyl-CoA dehydrogenase FadE34"/>
    <property type="match status" value="1"/>
</dbReference>
<dbReference type="InterPro" id="IPR037069">
    <property type="entry name" value="AcylCoA_DH/ox_N_sf"/>
</dbReference>
<keyword evidence="5 6" id="KW-0560">Oxidoreductase</keyword>
<dbReference type="Gene3D" id="2.40.110.10">
    <property type="entry name" value="Butyryl-CoA Dehydrogenase, subunit A, domain 2"/>
    <property type="match status" value="1"/>
</dbReference>
<dbReference type="InterPro" id="IPR046373">
    <property type="entry name" value="Acyl-CoA_Oxase/DH_mid-dom_sf"/>
</dbReference>
<dbReference type="PANTHER" id="PTHR43292">
    <property type="entry name" value="ACYL-COA DEHYDROGENASE"/>
    <property type="match status" value="1"/>
</dbReference>
<evidence type="ECO:0000256" key="3">
    <source>
        <dbReference type="ARBA" id="ARBA00022630"/>
    </source>
</evidence>
<dbReference type="Pfam" id="PF00441">
    <property type="entry name" value="Acyl-CoA_dh_1"/>
    <property type="match status" value="1"/>
</dbReference>
<proteinExistence type="inferred from homology"/>
<comment type="similarity">
    <text evidence="2 6">Belongs to the acyl-CoA dehydrogenase family.</text>
</comment>
<gene>
    <name evidence="10" type="primary">fadE</name>
    <name evidence="10" type="ORF">FRACA_1670011</name>
</gene>
<dbReference type="Gene3D" id="1.20.140.10">
    <property type="entry name" value="Butyryl-CoA Dehydrogenase, subunit A, domain 3"/>
    <property type="match status" value="1"/>
</dbReference>
<dbReference type="GO" id="GO:0050660">
    <property type="term" value="F:flavin adenine dinucleotide binding"/>
    <property type="evidence" value="ECO:0007669"/>
    <property type="project" value="InterPro"/>
</dbReference>
<feature type="domain" description="Acyl-CoA oxidase/dehydrogenase middle" evidence="8">
    <location>
        <begin position="131"/>
        <end position="224"/>
    </location>
</feature>
<dbReference type="InterPro" id="IPR006091">
    <property type="entry name" value="Acyl-CoA_Oxase/DH_mid-dom"/>
</dbReference>
<evidence type="ECO:0000313" key="11">
    <source>
        <dbReference type="Proteomes" id="UP000234331"/>
    </source>
</evidence>
<reference evidence="10 11" key="1">
    <citation type="submission" date="2017-06" db="EMBL/GenBank/DDBJ databases">
        <authorList>
            <person name="Kim H.J."/>
            <person name="Triplett B.A."/>
        </authorList>
    </citation>
    <scope>NUCLEOTIDE SEQUENCE [LARGE SCALE GENOMIC DNA]</scope>
    <source>
        <strain evidence="10">FRACA_ARgP5</strain>
    </source>
</reference>
<dbReference type="InterPro" id="IPR013786">
    <property type="entry name" value="AcylCoA_DH/ox_N"/>
</dbReference>
<evidence type="ECO:0000313" key="10">
    <source>
        <dbReference type="EMBL" id="SNQ47009.1"/>
    </source>
</evidence>
<keyword evidence="4 6" id="KW-0274">FAD</keyword>
<dbReference type="InterPro" id="IPR009075">
    <property type="entry name" value="AcylCo_DH/oxidase_C"/>
</dbReference>
<dbReference type="EMBL" id="FZMO01000076">
    <property type="protein sequence ID" value="SNQ47009.1"/>
    <property type="molecule type" value="Genomic_DNA"/>
</dbReference>
<comment type="cofactor">
    <cofactor evidence="1 6">
        <name>FAD</name>
        <dbReference type="ChEBI" id="CHEBI:57692"/>
    </cofactor>
</comment>
<evidence type="ECO:0000256" key="5">
    <source>
        <dbReference type="ARBA" id="ARBA00023002"/>
    </source>
</evidence>
<dbReference type="InterPro" id="IPR036250">
    <property type="entry name" value="AcylCo_DH-like_C"/>
</dbReference>
<evidence type="ECO:0000256" key="2">
    <source>
        <dbReference type="ARBA" id="ARBA00009347"/>
    </source>
</evidence>
<dbReference type="SUPFAM" id="SSF56645">
    <property type="entry name" value="Acyl-CoA dehydrogenase NM domain-like"/>
    <property type="match status" value="1"/>
</dbReference>
<name>A0A2I2KMY5_9ACTN</name>
<dbReference type="GO" id="GO:0016627">
    <property type="term" value="F:oxidoreductase activity, acting on the CH-CH group of donors"/>
    <property type="evidence" value="ECO:0007669"/>
    <property type="project" value="InterPro"/>
</dbReference>
<protein>
    <submittedName>
        <fullName evidence="10">Putative acyl-CoA dehydrogenase FadE17</fullName>
        <ecNumber evidence="10">1.3.99.-</ecNumber>
    </submittedName>
</protein>
<feature type="domain" description="Acyl-CoA dehydrogenase/oxidase C-terminal" evidence="7">
    <location>
        <begin position="237"/>
        <end position="386"/>
    </location>
</feature>
<dbReference type="InterPro" id="IPR009100">
    <property type="entry name" value="AcylCoA_DH/oxidase_NM_dom_sf"/>
</dbReference>
<evidence type="ECO:0000259" key="9">
    <source>
        <dbReference type="Pfam" id="PF02771"/>
    </source>
</evidence>
<dbReference type="SUPFAM" id="SSF47203">
    <property type="entry name" value="Acyl-CoA dehydrogenase C-terminal domain-like"/>
    <property type="match status" value="1"/>
</dbReference>
<evidence type="ECO:0000259" key="7">
    <source>
        <dbReference type="Pfam" id="PF00441"/>
    </source>
</evidence>
<dbReference type="Pfam" id="PF02771">
    <property type="entry name" value="Acyl-CoA_dh_N"/>
    <property type="match status" value="1"/>
</dbReference>
<dbReference type="PANTHER" id="PTHR43292:SF3">
    <property type="entry name" value="ACYL-COA DEHYDROGENASE FADE29"/>
    <property type="match status" value="1"/>
</dbReference>
<accession>A0A2I2KMY5</accession>
<dbReference type="AlphaFoldDB" id="A0A2I2KMY5"/>
<dbReference type="Proteomes" id="UP000234331">
    <property type="component" value="Unassembled WGS sequence"/>
</dbReference>
<evidence type="ECO:0000259" key="8">
    <source>
        <dbReference type="Pfam" id="PF02770"/>
    </source>
</evidence>
<feature type="domain" description="Acyl-CoA dehydrogenase/oxidase N-terminal" evidence="9">
    <location>
        <begin position="8"/>
        <end position="126"/>
    </location>
</feature>
<dbReference type="InterPro" id="IPR052161">
    <property type="entry name" value="Mycobact_Acyl-CoA_DH"/>
</dbReference>
<dbReference type="GO" id="GO:0005886">
    <property type="term" value="C:plasma membrane"/>
    <property type="evidence" value="ECO:0007669"/>
    <property type="project" value="TreeGrafter"/>
</dbReference>